<dbReference type="Gene3D" id="1.20.1250.20">
    <property type="entry name" value="MFS general substrate transporter like domains"/>
    <property type="match status" value="1"/>
</dbReference>
<dbReference type="InterPro" id="IPR036259">
    <property type="entry name" value="MFS_trans_sf"/>
</dbReference>
<dbReference type="AlphaFoldDB" id="A0AAV9ER24"/>
<accession>A0AAV9ER24</accession>
<keyword evidence="3" id="KW-1185">Reference proteome</keyword>
<dbReference type="EMBL" id="JAUJYO010000005">
    <property type="protein sequence ID" value="KAK1316168.1"/>
    <property type="molecule type" value="Genomic_DNA"/>
</dbReference>
<reference evidence="2" key="2">
    <citation type="submission" date="2023-06" db="EMBL/GenBank/DDBJ databases">
        <authorList>
            <person name="Ma L."/>
            <person name="Liu K.-W."/>
            <person name="Li Z."/>
            <person name="Hsiao Y.-Y."/>
            <person name="Qi Y."/>
            <person name="Fu T."/>
            <person name="Tang G."/>
            <person name="Zhang D."/>
            <person name="Sun W.-H."/>
            <person name="Liu D.-K."/>
            <person name="Li Y."/>
            <person name="Chen G.-Z."/>
            <person name="Liu X.-D."/>
            <person name="Liao X.-Y."/>
            <person name="Jiang Y.-T."/>
            <person name="Yu X."/>
            <person name="Hao Y."/>
            <person name="Huang J."/>
            <person name="Zhao X.-W."/>
            <person name="Ke S."/>
            <person name="Chen Y.-Y."/>
            <person name="Wu W.-L."/>
            <person name="Hsu J.-L."/>
            <person name="Lin Y.-F."/>
            <person name="Huang M.-D."/>
            <person name="Li C.-Y."/>
            <person name="Huang L."/>
            <person name="Wang Z.-W."/>
            <person name="Zhao X."/>
            <person name="Zhong W.-Y."/>
            <person name="Peng D.-H."/>
            <person name="Ahmad S."/>
            <person name="Lan S."/>
            <person name="Zhang J.-S."/>
            <person name="Tsai W.-C."/>
            <person name="Van De Peer Y."/>
            <person name="Liu Z.-J."/>
        </authorList>
    </citation>
    <scope>NUCLEOTIDE SEQUENCE</scope>
    <source>
        <strain evidence="2">CP</strain>
        <tissue evidence="2">Leaves</tissue>
    </source>
</reference>
<keyword evidence="1" id="KW-1133">Transmembrane helix</keyword>
<dbReference type="InterPro" id="IPR018971">
    <property type="entry name" value="DUF1997"/>
</dbReference>
<proteinExistence type="predicted"/>
<comment type="caution">
    <text evidence="2">The sequence shown here is derived from an EMBL/GenBank/DDBJ whole genome shotgun (WGS) entry which is preliminary data.</text>
</comment>
<feature type="transmembrane region" description="Helical" evidence="1">
    <location>
        <begin position="72"/>
        <end position="91"/>
    </location>
</feature>
<dbReference type="PANTHER" id="PTHR34131">
    <property type="entry name" value="(RAP ANNOTATION RELEASE2) GALACTOSE-BINDING LIKE DOMAIN CONTAINING PROTEIN"/>
    <property type="match status" value="1"/>
</dbReference>
<reference evidence="2" key="1">
    <citation type="journal article" date="2023" name="Nat. Commun.">
        <title>Diploid and tetraploid genomes of Acorus and the evolution of monocots.</title>
        <authorList>
            <person name="Ma L."/>
            <person name="Liu K.W."/>
            <person name="Li Z."/>
            <person name="Hsiao Y.Y."/>
            <person name="Qi Y."/>
            <person name="Fu T."/>
            <person name="Tang G.D."/>
            <person name="Zhang D."/>
            <person name="Sun W.H."/>
            <person name="Liu D.K."/>
            <person name="Li Y."/>
            <person name="Chen G.Z."/>
            <person name="Liu X.D."/>
            <person name="Liao X.Y."/>
            <person name="Jiang Y.T."/>
            <person name="Yu X."/>
            <person name="Hao Y."/>
            <person name="Huang J."/>
            <person name="Zhao X.W."/>
            <person name="Ke S."/>
            <person name="Chen Y.Y."/>
            <person name="Wu W.L."/>
            <person name="Hsu J.L."/>
            <person name="Lin Y.F."/>
            <person name="Huang M.D."/>
            <person name="Li C.Y."/>
            <person name="Huang L."/>
            <person name="Wang Z.W."/>
            <person name="Zhao X."/>
            <person name="Zhong W.Y."/>
            <person name="Peng D.H."/>
            <person name="Ahmad S."/>
            <person name="Lan S."/>
            <person name="Zhang J.S."/>
            <person name="Tsai W.C."/>
            <person name="Van de Peer Y."/>
            <person name="Liu Z.J."/>
        </authorList>
    </citation>
    <scope>NUCLEOTIDE SEQUENCE</scope>
    <source>
        <strain evidence="2">CP</strain>
    </source>
</reference>
<sequence length="306" mass="34227">MTTTEAAEMGDETTTYTVDDALTSMGFGKFQALVLGYAGMGWVAEAMEMMLLSFVGPSVQSEWDLSSGKESLITSIVFAGMLIGAYSWGIVSDNYGRRRLEIRQVVEAKYLGLNNKTAKLSAERKERIMLPDYTDDHNRTFSIGEFLHHPSGVESLLNTKALQSFQLLDSNTYRCSLQKIEFLNFEVSPVLDLRVIPTSNDCTIEMLSCKFEGSDALEQQNNLFSAFMRNHITWDSNGPEPCLDVDVKLNVALEVHTPPFNLLPLSTIEVPGNLIMQGLIDKLVPLLGQQLLEDYHNWVEQQLKLA</sequence>
<dbReference type="Pfam" id="PF09366">
    <property type="entry name" value="DUF1997"/>
    <property type="match status" value="1"/>
</dbReference>
<dbReference type="SUPFAM" id="SSF103473">
    <property type="entry name" value="MFS general substrate transporter"/>
    <property type="match status" value="1"/>
</dbReference>
<evidence type="ECO:0000313" key="2">
    <source>
        <dbReference type="EMBL" id="KAK1316168.1"/>
    </source>
</evidence>
<gene>
    <name evidence="2" type="primary">OCT7</name>
    <name evidence="2" type="ORF">QJS10_CPA05g02489</name>
</gene>
<evidence type="ECO:0000313" key="3">
    <source>
        <dbReference type="Proteomes" id="UP001180020"/>
    </source>
</evidence>
<organism evidence="2 3">
    <name type="scientific">Acorus calamus</name>
    <name type="common">Sweet flag</name>
    <dbReference type="NCBI Taxonomy" id="4465"/>
    <lineage>
        <taxon>Eukaryota</taxon>
        <taxon>Viridiplantae</taxon>
        <taxon>Streptophyta</taxon>
        <taxon>Embryophyta</taxon>
        <taxon>Tracheophyta</taxon>
        <taxon>Spermatophyta</taxon>
        <taxon>Magnoliopsida</taxon>
        <taxon>Liliopsida</taxon>
        <taxon>Acoraceae</taxon>
        <taxon>Acorus</taxon>
    </lineage>
</organism>
<evidence type="ECO:0000256" key="1">
    <source>
        <dbReference type="SAM" id="Phobius"/>
    </source>
</evidence>
<name>A0AAV9ER24_ACOCL</name>
<keyword evidence="1" id="KW-0812">Transmembrane</keyword>
<dbReference type="PANTHER" id="PTHR34131:SF2">
    <property type="entry name" value="FAMILY PROTEIN, PUTATIVE (DUF1997)-RELATED"/>
    <property type="match status" value="1"/>
</dbReference>
<keyword evidence="1" id="KW-0472">Membrane</keyword>
<dbReference type="Proteomes" id="UP001180020">
    <property type="component" value="Unassembled WGS sequence"/>
</dbReference>
<feature type="transmembrane region" description="Helical" evidence="1">
    <location>
        <begin position="32"/>
        <end position="52"/>
    </location>
</feature>
<protein>
    <submittedName>
        <fullName evidence="2">Organic cation/carnitine transporter 7</fullName>
    </submittedName>
</protein>